<dbReference type="EMBL" id="QTUB01000001">
    <property type="protein sequence ID" value="REF26408.1"/>
    <property type="molecule type" value="Genomic_DNA"/>
</dbReference>
<evidence type="ECO:0000313" key="8">
    <source>
        <dbReference type="EMBL" id="REF26408.1"/>
    </source>
</evidence>
<keyword evidence="5 6" id="KW-0472">Membrane</keyword>
<comment type="caution">
    <text evidence="8">The sequence shown here is derived from an EMBL/GenBank/DDBJ whole genome shotgun (WGS) entry which is preliminary data.</text>
</comment>
<feature type="transmembrane region" description="Helical" evidence="6">
    <location>
        <begin position="164"/>
        <end position="183"/>
    </location>
</feature>
<evidence type="ECO:0000256" key="2">
    <source>
        <dbReference type="ARBA" id="ARBA00022475"/>
    </source>
</evidence>
<evidence type="ECO:0000259" key="7">
    <source>
        <dbReference type="PROSITE" id="PS50850"/>
    </source>
</evidence>
<dbReference type="RefSeq" id="WP_115825723.1">
    <property type="nucleotide sequence ID" value="NZ_QTUB01000001.1"/>
</dbReference>
<dbReference type="AlphaFoldDB" id="A0A3D9UAA4"/>
<dbReference type="SUPFAM" id="SSF103473">
    <property type="entry name" value="MFS general substrate transporter"/>
    <property type="match status" value="1"/>
</dbReference>
<feature type="transmembrane region" description="Helical" evidence="6">
    <location>
        <begin position="136"/>
        <end position="158"/>
    </location>
</feature>
<accession>A0A3D9UAA4</accession>
<dbReference type="PANTHER" id="PTHR43124">
    <property type="entry name" value="PURINE EFFLUX PUMP PBUE"/>
    <property type="match status" value="1"/>
</dbReference>
<dbReference type="GO" id="GO:0005886">
    <property type="term" value="C:plasma membrane"/>
    <property type="evidence" value="ECO:0007669"/>
    <property type="project" value="UniProtKB-SubCell"/>
</dbReference>
<feature type="transmembrane region" description="Helical" evidence="6">
    <location>
        <begin position="9"/>
        <end position="29"/>
    </location>
</feature>
<feature type="transmembrane region" description="Helical" evidence="6">
    <location>
        <begin position="102"/>
        <end position="124"/>
    </location>
</feature>
<keyword evidence="3 6" id="KW-0812">Transmembrane</keyword>
<feature type="transmembrane region" description="Helical" evidence="6">
    <location>
        <begin position="334"/>
        <end position="354"/>
    </location>
</feature>
<dbReference type="InterPro" id="IPR020846">
    <property type="entry name" value="MFS_dom"/>
</dbReference>
<evidence type="ECO:0000256" key="5">
    <source>
        <dbReference type="ARBA" id="ARBA00023136"/>
    </source>
</evidence>
<feature type="transmembrane region" description="Helical" evidence="6">
    <location>
        <begin position="77"/>
        <end position="96"/>
    </location>
</feature>
<dbReference type="GO" id="GO:0022857">
    <property type="term" value="F:transmembrane transporter activity"/>
    <property type="evidence" value="ECO:0007669"/>
    <property type="project" value="InterPro"/>
</dbReference>
<evidence type="ECO:0000313" key="9">
    <source>
        <dbReference type="Proteomes" id="UP000256294"/>
    </source>
</evidence>
<keyword evidence="4 6" id="KW-1133">Transmembrane helix</keyword>
<dbReference type="Gene3D" id="1.20.1250.20">
    <property type="entry name" value="MFS general substrate transporter like domains"/>
    <property type="match status" value="1"/>
</dbReference>
<feature type="transmembrane region" description="Helical" evidence="6">
    <location>
        <begin position="299"/>
        <end position="322"/>
    </location>
</feature>
<evidence type="ECO:0000256" key="3">
    <source>
        <dbReference type="ARBA" id="ARBA00022692"/>
    </source>
</evidence>
<dbReference type="InterPro" id="IPR036259">
    <property type="entry name" value="MFS_trans_sf"/>
</dbReference>
<dbReference type="Pfam" id="PF07690">
    <property type="entry name" value="MFS_1"/>
    <property type="match status" value="1"/>
</dbReference>
<organism evidence="8 9">
    <name type="scientific">Xenorhabdus cabanillasii</name>
    <dbReference type="NCBI Taxonomy" id="351673"/>
    <lineage>
        <taxon>Bacteria</taxon>
        <taxon>Pseudomonadati</taxon>
        <taxon>Pseudomonadota</taxon>
        <taxon>Gammaproteobacteria</taxon>
        <taxon>Enterobacterales</taxon>
        <taxon>Morganellaceae</taxon>
        <taxon>Xenorhabdus</taxon>
    </lineage>
</organism>
<dbReference type="PANTHER" id="PTHR43124:SF3">
    <property type="entry name" value="CHLORAMPHENICOL EFFLUX PUMP RV0191"/>
    <property type="match status" value="1"/>
</dbReference>
<feature type="transmembrane region" description="Helical" evidence="6">
    <location>
        <begin position="275"/>
        <end position="293"/>
    </location>
</feature>
<evidence type="ECO:0000256" key="6">
    <source>
        <dbReference type="SAM" id="Phobius"/>
    </source>
</evidence>
<comment type="subcellular location">
    <subcellularLocation>
        <location evidence="1">Cell membrane</location>
        <topology evidence="1">Multi-pass membrane protein</topology>
    </subcellularLocation>
</comment>
<gene>
    <name evidence="8" type="ORF">BDD26_1044</name>
</gene>
<dbReference type="InterPro" id="IPR050189">
    <property type="entry name" value="MFS_Efflux_Transporters"/>
</dbReference>
<feature type="transmembrane region" description="Helical" evidence="6">
    <location>
        <begin position="209"/>
        <end position="228"/>
    </location>
</feature>
<protein>
    <submittedName>
        <fullName evidence="8">Putative MFS family arabinose efflux permease</fullName>
    </submittedName>
</protein>
<name>A0A3D9UAA4_9GAMM</name>
<feature type="transmembrane region" description="Helical" evidence="6">
    <location>
        <begin position="360"/>
        <end position="385"/>
    </location>
</feature>
<sequence length="392" mass="43699">MEKLGIRELILYSVSVLTITGTTIIAPSLPEFNFQNLFSGIKADFLYRVTLTLPAFSTALTGLLLAILKNVPNRRNLLIVGLLSYAFFGSMGYFTNDVIKLIISRFFLGVSIAILMYSVTFFLAEGDNLKDIRKKFYDQSAFMGGANIFVSLISGFLATMEWKYPFFIYLVSLVLIPGVIITLNKTPLRAGFLPQNVEKKPKNPPTRTVLPLVFCVLAFLNMAIYFTIPSLLPYYIMDINSKVLPPVGIYLSFVCGIWCLSSLYFGRSRIFAKDFTSVIFGFIILGLGLFILGNSHSTWMIFISLFFIGAGLGLNVPGFNILIISASDERSLRFIIPILITAIYLGQFLAPTLAEPIIDILGLSLTFKVYGIISSVIAISGFTLWKWNLLRM</sequence>
<evidence type="ECO:0000256" key="1">
    <source>
        <dbReference type="ARBA" id="ARBA00004651"/>
    </source>
</evidence>
<keyword evidence="2" id="KW-1003">Cell membrane</keyword>
<dbReference type="Proteomes" id="UP000256294">
    <property type="component" value="Unassembled WGS sequence"/>
</dbReference>
<reference evidence="8 9" key="1">
    <citation type="submission" date="2018-08" db="EMBL/GenBank/DDBJ databases">
        <title>Genomic Encyclopedia of Archaeal and Bacterial Type Strains, Phase II (KMG-II): from individual species to whole genera.</title>
        <authorList>
            <person name="Goeker M."/>
        </authorList>
    </citation>
    <scope>NUCLEOTIDE SEQUENCE [LARGE SCALE GENOMIC DNA]</scope>
    <source>
        <strain evidence="8 9">DSM 17905</strain>
    </source>
</reference>
<dbReference type="InterPro" id="IPR011701">
    <property type="entry name" value="MFS"/>
</dbReference>
<feature type="transmembrane region" description="Helical" evidence="6">
    <location>
        <begin position="49"/>
        <end position="68"/>
    </location>
</feature>
<evidence type="ECO:0000256" key="4">
    <source>
        <dbReference type="ARBA" id="ARBA00022989"/>
    </source>
</evidence>
<proteinExistence type="predicted"/>
<feature type="transmembrane region" description="Helical" evidence="6">
    <location>
        <begin position="248"/>
        <end position="266"/>
    </location>
</feature>
<keyword evidence="9" id="KW-1185">Reference proteome</keyword>
<feature type="domain" description="Major facilitator superfamily (MFS) profile" evidence="7">
    <location>
        <begin position="7"/>
        <end position="389"/>
    </location>
</feature>
<dbReference type="PROSITE" id="PS50850">
    <property type="entry name" value="MFS"/>
    <property type="match status" value="1"/>
</dbReference>